<evidence type="ECO:0000313" key="3">
    <source>
        <dbReference type="EMBL" id="CAJ0591845.1"/>
    </source>
</evidence>
<comment type="similarity">
    <text evidence="1">Belongs to the API5 family.</text>
</comment>
<name>A0AA36DRG5_CYLNA</name>
<dbReference type="Pfam" id="PF05918">
    <property type="entry name" value="API5"/>
    <property type="match status" value="1"/>
</dbReference>
<sequence length="465" mass="53447">MRLKRFQKRIKKMSVDVPTLYEICLRLEENGAKNTEDFQRCIDAVKDGDISTKKLAIQIVFRFFDTFPDKRVSALNTLLSQLNEPDVEVQKIVIKGLPTTCQKHADYVDQESLLVRKSLSTLLVSHPKETVVAMYGAINDANTIEEKVTMLRFMDEKVSRLLKAELTPLMKKKLSDVYKEMLISSTPDEIEIVLRFMGKATQIKEEEKLTVFREAMDELVEKGIAFDGENGNNSADFISTVNNVVKIVLILSSAGRSYKMPKKMTNYLFSKFGKMRLIHASDRKDIMKVLASVTYLGNYEDPDDFSCVIKLFDYLRSMLPNSRPIDPDASDGYVDHSDQGWNIEFAELELVFVVIFSLLRRHRFIAEELMAVGDIWKPKFQYLVNVIRVITQRLKRKLDEEGGSDEEQSRNTKLLLVANNVGLIANCFLVNICDLHIEILPSWSQSQKRRFAVRHKSPTKRRRIA</sequence>
<dbReference type="SUPFAM" id="SSF48371">
    <property type="entry name" value="ARM repeat"/>
    <property type="match status" value="1"/>
</dbReference>
<dbReference type="GO" id="GO:0005634">
    <property type="term" value="C:nucleus"/>
    <property type="evidence" value="ECO:0007669"/>
    <property type="project" value="TreeGrafter"/>
</dbReference>
<dbReference type="PANTHER" id="PTHR12758:SF19">
    <property type="entry name" value="APOPTOSIS INHIBITOR 5"/>
    <property type="match status" value="1"/>
</dbReference>
<evidence type="ECO:0000256" key="1">
    <source>
        <dbReference type="ARBA" id="ARBA00009515"/>
    </source>
</evidence>
<protein>
    <recommendedName>
        <fullName evidence="5">Apoptosis inhibitor 5</fullName>
    </recommendedName>
</protein>
<dbReference type="InterPro" id="IPR016024">
    <property type="entry name" value="ARM-type_fold"/>
</dbReference>
<dbReference type="GO" id="GO:0043066">
    <property type="term" value="P:negative regulation of apoptotic process"/>
    <property type="evidence" value="ECO:0007669"/>
    <property type="project" value="TreeGrafter"/>
</dbReference>
<keyword evidence="4" id="KW-1185">Reference proteome</keyword>
<accession>A0AA36DRG5</accession>
<proteinExistence type="inferred from homology"/>
<dbReference type="AlphaFoldDB" id="A0AA36DRG5"/>
<keyword evidence="2" id="KW-0053">Apoptosis</keyword>
<dbReference type="EMBL" id="CATQJL010000001">
    <property type="protein sequence ID" value="CAJ0591845.1"/>
    <property type="molecule type" value="Genomic_DNA"/>
</dbReference>
<comment type="caution">
    <text evidence="3">The sequence shown here is derived from an EMBL/GenBank/DDBJ whole genome shotgun (WGS) entry which is preliminary data.</text>
</comment>
<evidence type="ECO:0000256" key="2">
    <source>
        <dbReference type="ARBA" id="ARBA00022703"/>
    </source>
</evidence>
<dbReference type="GO" id="GO:0006915">
    <property type="term" value="P:apoptotic process"/>
    <property type="evidence" value="ECO:0007669"/>
    <property type="project" value="UniProtKB-KW"/>
</dbReference>
<reference evidence="3" key="1">
    <citation type="submission" date="2023-07" db="EMBL/GenBank/DDBJ databases">
        <authorList>
            <consortium name="CYATHOMIX"/>
        </authorList>
    </citation>
    <scope>NUCLEOTIDE SEQUENCE</scope>
    <source>
        <strain evidence="3">N/A</strain>
    </source>
</reference>
<dbReference type="InterPro" id="IPR008383">
    <property type="entry name" value="API5"/>
</dbReference>
<dbReference type="Proteomes" id="UP001176961">
    <property type="component" value="Unassembled WGS sequence"/>
</dbReference>
<evidence type="ECO:0008006" key="5">
    <source>
        <dbReference type="Google" id="ProtNLM"/>
    </source>
</evidence>
<gene>
    <name evidence="3" type="ORF">CYNAS_LOCUS3828</name>
</gene>
<organism evidence="3 4">
    <name type="scientific">Cylicocyclus nassatus</name>
    <name type="common">Nematode worm</name>
    <dbReference type="NCBI Taxonomy" id="53992"/>
    <lineage>
        <taxon>Eukaryota</taxon>
        <taxon>Metazoa</taxon>
        <taxon>Ecdysozoa</taxon>
        <taxon>Nematoda</taxon>
        <taxon>Chromadorea</taxon>
        <taxon>Rhabditida</taxon>
        <taxon>Rhabditina</taxon>
        <taxon>Rhabditomorpha</taxon>
        <taxon>Strongyloidea</taxon>
        <taxon>Strongylidae</taxon>
        <taxon>Cylicocyclus</taxon>
    </lineage>
</organism>
<dbReference type="PANTHER" id="PTHR12758">
    <property type="entry name" value="APOPTOSIS INHIBITOR 5-RELATED"/>
    <property type="match status" value="1"/>
</dbReference>
<evidence type="ECO:0000313" key="4">
    <source>
        <dbReference type="Proteomes" id="UP001176961"/>
    </source>
</evidence>
<dbReference type="GO" id="GO:0003723">
    <property type="term" value="F:RNA binding"/>
    <property type="evidence" value="ECO:0007669"/>
    <property type="project" value="TreeGrafter"/>
</dbReference>